<dbReference type="Pfam" id="PF00069">
    <property type="entry name" value="Pkinase"/>
    <property type="match status" value="1"/>
</dbReference>
<dbReference type="GO" id="GO:0005524">
    <property type="term" value="F:ATP binding"/>
    <property type="evidence" value="ECO:0007669"/>
    <property type="project" value="UniProtKB-KW"/>
</dbReference>
<dbReference type="PROSITE" id="PS50011">
    <property type="entry name" value="PROTEIN_KINASE_DOM"/>
    <property type="match status" value="1"/>
</dbReference>
<name>A0A8S9T814_9CYAN</name>
<comment type="catalytic activity">
    <reaction evidence="8">
        <text>L-seryl-[protein] + ATP = O-phospho-L-seryl-[protein] + ADP + H(+)</text>
        <dbReference type="Rhea" id="RHEA:17989"/>
        <dbReference type="Rhea" id="RHEA-COMP:9863"/>
        <dbReference type="Rhea" id="RHEA-COMP:11604"/>
        <dbReference type="ChEBI" id="CHEBI:15378"/>
        <dbReference type="ChEBI" id="CHEBI:29999"/>
        <dbReference type="ChEBI" id="CHEBI:30616"/>
        <dbReference type="ChEBI" id="CHEBI:83421"/>
        <dbReference type="ChEBI" id="CHEBI:456216"/>
        <dbReference type="EC" id="2.7.11.1"/>
    </reaction>
</comment>
<dbReference type="InterPro" id="IPR008271">
    <property type="entry name" value="Ser/Thr_kinase_AS"/>
</dbReference>
<keyword evidence="4" id="KW-0547">Nucleotide-binding</keyword>
<dbReference type="PROSITE" id="PS00108">
    <property type="entry name" value="PROTEIN_KINASE_ST"/>
    <property type="match status" value="1"/>
</dbReference>
<evidence type="ECO:0000313" key="10">
    <source>
        <dbReference type="EMBL" id="KAF3888137.1"/>
    </source>
</evidence>
<dbReference type="Pfam" id="PF00805">
    <property type="entry name" value="Pentapeptide"/>
    <property type="match status" value="2"/>
</dbReference>
<dbReference type="OrthoDB" id="504485at2"/>
<dbReference type="InterPro" id="IPR001646">
    <property type="entry name" value="5peptide_repeat"/>
</dbReference>
<keyword evidence="3" id="KW-0808">Transferase</keyword>
<dbReference type="Gene3D" id="1.10.510.10">
    <property type="entry name" value="Transferase(Phosphotransferase) domain 1"/>
    <property type="match status" value="1"/>
</dbReference>
<evidence type="ECO:0000256" key="1">
    <source>
        <dbReference type="ARBA" id="ARBA00012513"/>
    </source>
</evidence>
<evidence type="ECO:0000256" key="4">
    <source>
        <dbReference type="ARBA" id="ARBA00022741"/>
    </source>
</evidence>
<keyword evidence="6" id="KW-0067">ATP-binding</keyword>
<reference evidence="10" key="2">
    <citation type="submission" date="2019-11" db="EMBL/GenBank/DDBJ databases">
        <title>Improved Assembly of Tolypothrix boutellei genome.</title>
        <authorList>
            <person name="Sarangi A.N."/>
            <person name="Mukherjee M."/>
            <person name="Ghosh S."/>
            <person name="Singh D."/>
            <person name="Das A."/>
            <person name="Kant S."/>
            <person name="Prusty A."/>
            <person name="Tripathy S."/>
        </authorList>
    </citation>
    <scope>NUCLEOTIDE SEQUENCE</scope>
    <source>
        <strain evidence="10">VB521301</strain>
    </source>
</reference>
<evidence type="ECO:0000313" key="11">
    <source>
        <dbReference type="Proteomes" id="UP000029738"/>
    </source>
</evidence>
<evidence type="ECO:0000256" key="8">
    <source>
        <dbReference type="ARBA" id="ARBA00048679"/>
    </source>
</evidence>
<keyword evidence="2" id="KW-0723">Serine/threonine-protein kinase</keyword>
<keyword evidence="5 10" id="KW-0418">Kinase</keyword>
<dbReference type="Gene3D" id="3.30.200.20">
    <property type="entry name" value="Phosphorylase Kinase, domain 1"/>
    <property type="match status" value="1"/>
</dbReference>
<dbReference type="EC" id="2.7.11.1" evidence="1"/>
<dbReference type="SMART" id="SM00220">
    <property type="entry name" value="S_TKc"/>
    <property type="match status" value="1"/>
</dbReference>
<dbReference type="GO" id="GO:0004674">
    <property type="term" value="F:protein serine/threonine kinase activity"/>
    <property type="evidence" value="ECO:0007669"/>
    <property type="project" value="UniProtKB-KW"/>
</dbReference>
<dbReference type="Proteomes" id="UP000029738">
    <property type="component" value="Unassembled WGS sequence"/>
</dbReference>
<dbReference type="PANTHER" id="PTHR24363">
    <property type="entry name" value="SERINE/THREONINE PROTEIN KINASE"/>
    <property type="match status" value="1"/>
</dbReference>
<evidence type="ECO:0000259" key="9">
    <source>
        <dbReference type="PROSITE" id="PS50011"/>
    </source>
</evidence>
<evidence type="ECO:0000256" key="2">
    <source>
        <dbReference type="ARBA" id="ARBA00022527"/>
    </source>
</evidence>
<dbReference type="InterPro" id="IPR011009">
    <property type="entry name" value="Kinase-like_dom_sf"/>
</dbReference>
<evidence type="ECO:0000256" key="5">
    <source>
        <dbReference type="ARBA" id="ARBA00022777"/>
    </source>
</evidence>
<dbReference type="CDD" id="cd14014">
    <property type="entry name" value="STKc_PknB_like"/>
    <property type="match status" value="1"/>
</dbReference>
<dbReference type="AlphaFoldDB" id="A0A8S9T814"/>
<organism evidence="10 11">
    <name type="scientific">Tolypothrix bouteillei VB521301</name>
    <dbReference type="NCBI Taxonomy" id="1479485"/>
    <lineage>
        <taxon>Bacteria</taxon>
        <taxon>Bacillati</taxon>
        <taxon>Cyanobacteriota</taxon>
        <taxon>Cyanophyceae</taxon>
        <taxon>Nostocales</taxon>
        <taxon>Tolypothrichaceae</taxon>
        <taxon>Tolypothrix</taxon>
    </lineage>
</organism>
<accession>A0A8S9T814</accession>
<sequence length="428" mass="47342">MNEIPNHSINSHTNRFPDFSQQGYLVEQELGFNLNGGRVTYKAVCLQTQQKVVIKQFQFAKVGSSWSGYEALQQEIALLQQLKHPRIPKYLATFETDCGFCLVQEYKDARSLAEPRNFTLESIQLIAIAILEVLVYLQQQVPPIIHRDIKPENILVDDRLNVYLVDFGLARIGSEDLAASSTVKGTLGFMPPEVLFGRSLTLASDLYSLGVTLICLLTQTKSAQVGNLIDDTFRVNLNSVVPQVDARLVCWLEKMVAPSPQDRFPNANAALCLLKSINSIDTVQTRAGFNPIKVALEGFSLLSAIAILSFSYKNTVEPVAIHPEIVNIPTIENPSEIVQLRNFRECRACNLRGADLRGMDLRSTELRNADLRGADLRGADLRGAYLVGADLTAARLEGANLASADLTGATMPNGLAWEVWEELPHSKF</sequence>
<evidence type="ECO:0000256" key="7">
    <source>
        <dbReference type="ARBA" id="ARBA00047899"/>
    </source>
</evidence>
<dbReference type="Gene3D" id="2.160.20.80">
    <property type="entry name" value="E3 ubiquitin-protein ligase SopA"/>
    <property type="match status" value="1"/>
</dbReference>
<dbReference type="InterPro" id="IPR000719">
    <property type="entry name" value="Prot_kinase_dom"/>
</dbReference>
<dbReference type="PANTHER" id="PTHR24363:SF0">
    <property type="entry name" value="SERINE_THREONINE KINASE LIKE DOMAIN CONTAINING 1"/>
    <property type="match status" value="1"/>
</dbReference>
<comment type="catalytic activity">
    <reaction evidence="7">
        <text>L-threonyl-[protein] + ATP = O-phospho-L-threonyl-[protein] + ADP + H(+)</text>
        <dbReference type="Rhea" id="RHEA:46608"/>
        <dbReference type="Rhea" id="RHEA-COMP:11060"/>
        <dbReference type="Rhea" id="RHEA-COMP:11605"/>
        <dbReference type="ChEBI" id="CHEBI:15378"/>
        <dbReference type="ChEBI" id="CHEBI:30013"/>
        <dbReference type="ChEBI" id="CHEBI:30616"/>
        <dbReference type="ChEBI" id="CHEBI:61977"/>
        <dbReference type="ChEBI" id="CHEBI:456216"/>
        <dbReference type="EC" id="2.7.11.1"/>
    </reaction>
</comment>
<proteinExistence type="predicted"/>
<dbReference type="SUPFAM" id="SSF141571">
    <property type="entry name" value="Pentapeptide repeat-like"/>
    <property type="match status" value="1"/>
</dbReference>
<gene>
    <name evidence="10" type="ORF">DA73_0400023565</name>
</gene>
<protein>
    <recommendedName>
        <fullName evidence="1">non-specific serine/threonine protein kinase</fullName>
        <ecNumber evidence="1">2.7.11.1</ecNumber>
    </recommendedName>
</protein>
<comment type="caution">
    <text evidence="10">The sequence shown here is derived from an EMBL/GenBank/DDBJ whole genome shotgun (WGS) entry which is preliminary data.</text>
</comment>
<reference evidence="10" key="1">
    <citation type="journal article" date="2015" name="Genome Announc.">
        <title>Draft Genome Sequence of Tolypothrix boutellei Strain VB521301.</title>
        <authorList>
            <person name="Chandrababunaidu M.M."/>
            <person name="Singh D."/>
            <person name="Sen D."/>
            <person name="Bhan S."/>
            <person name="Das S."/>
            <person name="Gupta A."/>
            <person name="Adhikary S.P."/>
            <person name="Tripathy S."/>
        </authorList>
    </citation>
    <scope>NUCLEOTIDE SEQUENCE</scope>
    <source>
        <strain evidence="10">VB521301</strain>
    </source>
</reference>
<evidence type="ECO:0000256" key="6">
    <source>
        <dbReference type="ARBA" id="ARBA00022840"/>
    </source>
</evidence>
<feature type="domain" description="Protein kinase" evidence="9">
    <location>
        <begin position="24"/>
        <end position="277"/>
    </location>
</feature>
<evidence type="ECO:0000256" key="3">
    <source>
        <dbReference type="ARBA" id="ARBA00022679"/>
    </source>
</evidence>
<dbReference type="SUPFAM" id="SSF56112">
    <property type="entry name" value="Protein kinase-like (PK-like)"/>
    <property type="match status" value="1"/>
</dbReference>
<dbReference type="EMBL" id="JHEG04000001">
    <property type="protein sequence ID" value="KAF3888137.1"/>
    <property type="molecule type" value="Genomic_DNA"/>
</dbReference>
<keyword evidence="11" id="KW-1185">Reference proteome</keyword>
<dbReference type="RefSeq" id="WP_050045234.1">
    <property type="nucleotide sequence ID" value="NZ_JHEG04000001.1"/>
</dbReference>